<sequence length="348" mass="38139">MAEIIALPTRPRATTGAAGQAALVASFAHARRGPDDVLWLKENAELLNVLESTGQGRADLLTPYEAAFADLPARFRFFPQYYRFLLSIALDLEDMGLPGDVAGPMAAQVARAGLAQAELSDLQRAEARRLLGRRGLGHTVRDPGLDDRLRAFIARSQTFALPNRKAAYELTHILFYLSEYGRCDPGVGPETIRSLHFAGLVALLEHNADLLAEICIALRFARVTPPPAWEAWVSARRQTVRMGTGAQAVLPDSYHEWLMAEWMRGLGGAALFAGRYGPGRISFHMPPPDGPLRDISRVLIGLGGARKGAWSRMRPHITVALDPTAMATLALAERSHQFEAFFSYFARA</sequence>
<name>A0ABW4EMV4_9RHOB</name>
<comment type="caution">
    <text evidence="1">The sequence shown here is derived from an EMBL/GenBank/DDBJ whole genome shotgun (WGS) entry which is preliminary data.</text>
</comment>
<protein>
    <submittedName>
        <fullName evidence="1">DUF6902 family protein</fullName>
    </submittedName>
</protein>
<keyword evidence="2" id="KW-1185">Reference proteome</keyword>
<dbReference type="Pfam" id="PF21843">
    <property type="entry name" value="DUF6902"/>
    <property type="match status" value="1"/>
</dbReference>
<dbReference type="InterPro" id="IPR054197">
    <property type="entry name" value="DUF6902"/>
</dbReference>
<reference evidence="2" key="1">
    <citation type="journal article" date="2019" name="Int. J. Syst. Evol. Microbiol.">
        <title>The Global Catalogue of Microorganisms (GCM) 10K type strain sequencing project: providing services to taxonomists for standard genome sequencing and annotation.</title>
        <authorList>
            <consortium name="The Broad Institute Genomics Platform"/>
            <consortium name="The Broad Institute Genome Sequencing Center for Infectious Disease"/>
            <person name="Wu L."/>
            <person name="Ma J."/>
        </authorList>
    </citation>
    <scope>NUCLEOTIDE SEQUENCE [LARGE SCALE GENOMIC DNA]</scope>
    <source>
        <strain evidence="2">CGMCC 1.12477</strain>
    </source>
</reference>
<dbReference type="RefSeq" id="WP_379918297.1">
    <property type="nucleotide sequence ID" value="NZ_JBHUDD010000156.1"/>
</dbReference>
<organism evidence="1 2">
    <name type="scientific">Lacimonas salitolerans</name>
    <dbReference type="NCBI Taxonomy" id="1323750"/>
    <lineage>
        <taxon>Bacteria</taxon>
        <taxon>Pseudomonadati</taxon>
        <taxon>Pseudomonadota</taxon>
        <taxon>Alphaproteobacteria</taxon>
        <taxon>Rhodobacterales</taxon>
        <taxon>Paracoccaceae</taxon>
        <taxon>Lacimonas</taxon>
    </lineage>
</organism>
<accession>A0ABW4EMV4</accession>
<evidence type="ECO:0000313" key="2">
    <source>
        <dbReference type="Proteomes" id="UP001597186"/>
    </source>
</evidence>
<dbReference type="EMBL" id="JBHUDD010000156">
    <property type="protein sequence ID" value="MFD1511274.1"/>
    <property type="molecule type" value="Genomic_DNA"/>
</dbReference>
<evidence type="ECO:0000313" key="1">
    <source>
        <dbReference type="EMBL" id="MFD1511274.1"/>
    </source>
</evidence>
<gene>
    <name evidence="1" type="ORF">ACFTOW_17975</name>
</gene>
<dbReference type="Proteomes" id="UP001597186">
    <property type="component" value="Unassembled WGS sequence"/>
</dbReference>
<proteinExistence type="predicted"/>